<dbReference type="GO" id="GO:0005737">
    <property type="term" value="C:cytoplasm"/>
    <property type="evidence" value="ECO:0007669"/>
    <property type="project" value="TreeGrafter"/>
</dbReference>
<feature type="region of interest" description="Disordered" evidence="2">
    <location>
        <begin position="227"/>
        <end position="301"/>
    </location>
</feature>
<feature type="compositionally biased region" description="Acidic residues" evidence="2">
    <location>
        <begin position="275"/>
        <end position="301"/>
    </location>
</feature>
<dbReference type="EMBL" id="OV121138">
    <property type="protein sequence ID" value="CAH0560460.1"/>
    <property type="molecule type" value="Genomic_DNA"/>
</dbReference>
<dbReference type="GO" id="GO:1990023">
    <property type="term" value="C:mitotic spindle midzone"/>
    <property type="evidence" value="ECO:0007669"/>
    <property type="project" value="TreeGrafter"/>
</dbReference>
<dbReference type="Pfam" id="PF03999">
    <property type="entry name" value="MAP65_ASE1"/>
    <property type="match status" value="1"/>
</dbReference>
<keyword evidence="4" id="KW-1185">Reference proteome</keyword>
<evidence type="ECO:0000313" key="4">
    <source>
        <dbReference type="Proteomes" id="UP001154078"/>
    </source>
</evidence>
<dbReference type="Gene3D" id="1.20.58.1520">
    <property type="match status" value="1"/>
</dbReference>
<name>A0A9P0FM89_BRAAE</name>
<proteinExistence type="predicted"/>
<dbReference type="PANTHER" id="PTHR19321:SF41">
    <property type="entry name" value="FASCETTO-RELATED"/>
    <property type="match status" value="1"/>
</dbReference>
<dbReference type="GO" id="GO:0008017">
    <property type="term" value="F:microtubule binding"/>
    <property type="evidence" value="ECO:0007669"/>
    <property type="project" value="InterPro"/>
</dbReference>
<dbReference type="GO" id="GO:0051256">
    <property type="term" value="P:mitotic spindle midzone assembly"/>
    <property type="evidence" value="ECO:0007669"/>
    <property type="project" value="TreeGrafter"/>
</dbReference>
<keyword evidence="1" id="KW-0175">Coiled coil</keyword>
<dbReference type="PANTHER" id="PTHR19321">
    <property type="entry name" value="PROTEIN REGULATOR OF CYTOKINESIS 1 PRC1-RELATED"/>
    <property type="match status" value="1"/>
</dbReference>
<accession>A0A9P0FM89</accession>
<dbReference type="AlphaFoldDB" id="A0A9P0FM89"/>
<gene>
    <name evidence="3" type="ORF">MELIAE_LOCUS10208</name>
</gene>
<sequence length="301" mass="35950">MKDLEKIQNKLVHSKKCMLEKINEKWAKLERLWTVLEVNVAERSNFLDANQGQPKEVLKSLDKEIQRLDHIKKNKNKVFIEKYRTELQALCDECHCDVNTTKYFNAYRYTEDYLELFNMEIQRWKKYRHENKAILKLLDEYNTVWKKLDELEEAAAGPNRFHNRGGKLLLEEKERNKFKRRIQEIQESLISLAEKYREKTGHEFMTWGKTVDQFIDTLVQEIEKEKKQTLSARKQQRDQLTPDRSPSQLALARKTPDRSPKKKKKKNNMTINVNDNEESDDENESEIAGQPEEDEDEEDKD</sequence>
<evidence type="ECO:0000256" key="1">
    <source>
        <dbReference type="SAM" id="Coils"/>
    </source>
</evidence>
<feature type="coiled-coil region" evidence="1">
    <location>
        <begin position="168"/>
        <end position="195"/>
    </location>
</feature>
<dbReference type="Proteomes" id="UP001154078">
    <property type="component" value="Chromosome 7"/>
</dbReference>
<dbReference type="OrthoDB" id="642895at2759"/>
<reference evidence="3" key="1">
    <citation type="submission" date="2021-12" db="EMBL/GenBank/DDBJ databases">
        <authorList>
            <person name="King R."/>
        </authorList>
    </citation>
    <scope>NUCLEOTIDE SEQUENCE</scope>
</reference>
<dbReference type="InterPro" id="IPR007145">
    <property type="entry name" value="MAP65_Ase1_PRC1"/>
</dbReference>
<protein>
    <submittedName>
        <fullName evidence="3">Uncharacterized protein</fullName>
    </submittedName>
</protein>
<evidence type="ECO:0000256" key="2">
    <source>
        <dbReference type="SAM" id="MobiDB-lite"/>
    </source>
</evidence>
<organism evidence="3 4">
    <name type="scientific">Brassicogethes aeneus</name>
    <name type="common">Rape pollen beetle</name>
    <name type="synonym">Meligethes aeneus</name>
    <dbReference type="NCBI Taxonomy" id="1431903"/>
    <lineage>
        <taxon>Eukaryota</taxon>
        <taxon>Metazoa</taxon>
        <taxon>Ecdysozoa</taxon>
        <taxon>Arthropoda</taxon>
        <taxon>Hexapoda</taxon>
        <taxon>Insecta</taxon>
        <taxon>Pterygota</taxon>
        <taxon>Neoptera</taxon>
        <taxon>Endopterygota</taxon>
        <taxon>Coleoptera</taxon>
        <taxon>Polyphaga</taxon>
        <taxon>Cucujiformia</taxon>
        <taxon>Nitidulidae</taxon>
        <taxon>Meligethinae</taxon>
        <taxon>Brassicogethes</taxon>
    </lineage>
</organism>
<evidence type="ECO:0000313" key="3">
    <source>
        <dbReference type="EMBL" id="CAH0560460.1"/>
    </source>
</evidence>